<protein>
    <submittedName>
        <fullName evidence="1">Uncharacterized protein</fullName>
    </submittedName>
</protein>
<sequence length="145" mass="17239">MEDIEGQYFCTASTLKELKTNFENDSTYYSTFWDASELELSADYNDINYDELKNYLDNSTEREYNQLREEYDQILIDSLTELKNEGLFDNEIPEFSVFVQYVDEGFDIENSSYTAINGTEFLEKFKNRFDKKDDSLTEILIKKYN</sequence>
<reference evidence="1 2" key="1">
    <citation type="submission" date="2019-03" db="EMBL/GenBank/DDBJ databases">
        <title>Empedobacter tilapiae sp. nov., isolated from an intestine of Nile tilapia Oreochromis niloticus.</title>
        <authorList>
            <person name="Kim Y.-O."/>
            <person name="Yoon J.-H."/>
        </authorList>
    </citation>
    <scope>NUCLEOTIDE SEQUENCE [LARGE SCALE GENOMIC DNA]</scope>
    <source>
        <strain evidence="1 2">MRS2</strain>
    </source>
</reference>
<evidence type="ECO:0000313" key="1">
    <source>
        <dbReference type="EMBL" id="TGN22565.1"/>
    </source>
</evidence>
<proteinExistence type="predicted"/>
<keyword evidence="2" id="KW-1185">Reference proteome</keyword>
<gene>
    <name evidence="1" type="ORF">E4J94_16100</name>
</gene>
<dbReference type="Proteomes" id="UP000297998">
    <property type="component" value="Unassembled WGS sequence"/>
</dbReference>
<evidence type="ECO:0000313" key="2">
    <source>
        <dbReference type="Proteomes" id="UP000297998"/>
    </source>
</evidence>
<dbReference type="RefSeq" id="WP_135836811.1">
    <property type="nucleotide sequence ID" value="NZ_SRPE01000014.1"/>
</dbReference>
<comment type="caution">
    <text evidence="1">The sequence shown here is derived from an EMBL/GenBank/DDBJ whole genome shotgun (WGS) entry which is preliminary data.</text>
</comment>
<name>A0A4Z1BK64_9FLAO</name>
<dbReference type="EMBL" id="SRPE01000014">
    <property type="protein sequence ID" value="TGN22565.1"/>
    <property type="molecule type" value="Genomic_DNA"/>
</dbReference>
<organism evidence="1 2">
    <name type="scientific">Empedobacter tilapiae</name>
    <dbReference type="NCBI Taxonomy" id="2491114"/>
    <lineage>
        <taxon>Bacteria</taxon>
        <taxon>Pseudomonadati</taxon>
        <taxon>Bacteroidota</taxon>
        <taxon>Flavobacteriia</taxon>
        <taxon>Flavobacteriales</taxon>
        <taxon>Weeksellaceae</taxon>
        <taxon>Empedobacter</taxon>
    </lineage>
</organism>
<dbReference type="OrthoDB" id="1460576at2"/>
<dbReference type="AlphaFoldDB" id="A0A4Z1BK64"/>
<accession>A0A4Z1BK64</accession>